<keyword evidence="1 2" id="KW-0456">Lyase</keyword>
<dbReference type="InterPro" id="IPR002220">
    <property type="entry name" value="DapA-like"/>
</dbReference>
<dbReference type="SMART" id="SM01130">
    <property type="entry name" value="DHDPS"/>
    <property type="match status" value="1"/>
</dbReference>
<dbReference type="PANTHER" id="PTHR12128">
    <property type="entry name" value="DIHYDRODIPICOLINATE SYNTHASE"/>
    <property type="match status" value="1"/>
</dbReference>
<feature type="active site" description="Proton donor/acceptor" evidence="3">
    <location>
        <position position="138"/>
    </location>
</feature>
<dbReference type="EMBL" id="JADZLT010000055">
    <property type="protein sequence ID" value="MBH0239611.1"/>
    <property type="molecule type" value="Genomic_DNA"/>
</dbReference>
<feature type="active site" description="Schiff-base intermediate with substrate" evidence="3">
    <location>
        <position position="162"/>
    </location>
</feature>
<proteinExistence type="inferred from homology"/>
<dbReference type="GO" id="GO:0008840">
    <property type="term" value="F:4-hydroxy-tetrahydrodipicolinate synthase activity"/>
    <property type="evidence" value="ECO:0007669"/>
    <property type="project" value="TreeGrafter"/>
</dbReference>
<dbReference type="RefSeq" id="WP_197312690.1">
    <property type="nucleotide sequence ID" value="NZ_JADZLT010000055.1"/>
</dbReference>
<evidence type="ECO:0000256" key="4">
    <source>
        <dbReference type="PIRSR" id="PIRSR001365-2"/>
    </source>
</evidence>
<sequence>MSFTKALTGISGILVTPFDADDRIAPRRLVPIVDRAVAAGVHILVSNGNTGEFYGLTIDEAEAMLAETAEIIAGRVPLVAGVGRSVKDAERLARAAQEAGATALMVHQPPDPFVSPRGITAYLRRVEQAAGGLPIVLYLRNDAIGTAAIAELCAIPSVVGVKWATPNPLRLADAIAAAAPDIVWVGGLAETWAPTLYAVGARGFTSGLINVWPAHSVAIHTALEAGDYAGANRLIAKMRAFEDVRAEELNGTNVTGVKAALALQGLDCGPARPPSAWPLSPAQAGRLATFMTDNGLLAAPAPASARTGT</sequence>
<dbReference type="PIRSF" id="PIRSF001365">
    <property type="entry name" value="DHDPS"/>
    <property type="match status" value="1"/>
</dbReference>
<dbReference type="Pfam" id="PF00701">
    <property type="entry name" value="DHDPS"/>
    <property type="match status" value="1"/>
</dbReference>
<dbReference type="CDD" id="cd00408">
    <property type="entry name" value="DHDPS-like"/>
    <property type="match status" value="1"/>
</dbReference>
<evidence type="ECO:0000256" key="3">
    <source>
        <dbReference type="PIRSR" id="PIRSR001365-1"/>
    </source>
</evidence>
<dbReference type="Proteomes" id="UP000631694">
    <property type="component" value="Unassembled WGS sequence"/>
</dbReference>
<feature type="binding site" evidence="4">
    <location>
        <position position="50"/>
    </location>
    <ligand>
        <name>pyruvate</name>
        <dbReference type="ChEBI" id="CHEBI:15361"/>
    </ligand>
</feature>
<keyword evidence="6" id="KW-1185">Reference proteome</keyword>
<evidence type="ECO:0000313" key="5">
    <source>
        <dbReference type="EMBL" id="MBH0239611.1"/>
    </source>
</evidence>
<dbReference type="SUPFAM" id="SSF51569">
    <property type="entry name" value="Aldolase"/>
    <property type="match status" value="1"/>
</dbReference>
<dbReference type="PANTHER" id="PTHR12128:SF19">
    <property type="entry name" value="5-DEHYDRO-4-DEOXYGLUCARATE DEHYDRATASE 2-RELATED"/>
    <property type="match status" value="1"/>
</dbReference>
<comment type="similarity">
    <text evidence="2">Belongs to the DapA family.</text>
</comment>
<evidence type="ECO:0000256" key="1">
    <source>
        <dbReference type="ARBA" id="ARBA00023239"/>
    </source>
</evidence>
<accession>A0A931I5E1</accession>
<gene>
    <name evidence="5" type="ORF">I5731_17455</name>
</gene>
<dbReference type="AlphaFoldDB" id="A0A931I5E1"/>
<reference evidence="5" key="1">
    <citation type="submission" date="2020-12" db="EMBL/GenBank/DDBJ databases">
        <title>Methylobrevis albus sp. nov., isolated from fresh water lack sediment.</title>
        <authorList>
            <person name="Zou Q."/>
        </authorList>
    </citation>
    <scope>NUCLEOTIDE SEQUENCE</scope>
    <source>
        <strain evidence="5">L22</strain>
    </source>
</reference>
<protein>
    <submittedName>
        <fullName evidence="5">Dihydrodipicolinate synthase family protein</fullName>
    </submittedName>
</protein>
<name>A0A931I5E1_9HYPH</name>
<comment type="caution">
    <text evidence="5">The sequence shown here is derived from an EMBL/GenBank/DDBJ whole genome shotgun (WGS) entry which is preliminary data.</text>
</comment>
<dbReference type="Gene3D" id="3.20.20.70">
    <property type="entry name" value="Aldolase class I"/>
    <property type="match status" value="1"/>
</dbReference>
<organism evidence="5 6">
    <name type="scientific">Methylobrevis albus</name>
    <dbReference type="NCBI Taxonomy" id="2793297"/>
    <lineage>
        <taxon>Bacteria</taxon>
        <taxon>Pseudomonadati</taxon>
        <taxon>Pseudomonadota</taxon>
        <taxon>Alphaproteobacteria</taxon>
        <taxon>Hyphomicrobiales</taxon>
        <taxon>Pleomorphomonadaceae</taxon>
        <taxon>Methylobrevis</taxon>
    </lineage>
</organism>
<dbReference type="InterPro" id="IPR013785">
    <property type="entry name" value="Aldolase_TIM"/>
</dbReference>
<evidence type="ECO:0000256" key="2">
    <source>
        <dbReference type="PIRNR" id="PIRNR001365"/>
    </source>
</evidence>
<evidence type="ECO:0000313" key="6">
    <source>
        <dbReference type="Proteomes" id="UP000631694"/>
    </source>
</evidence>